<sequence>MLERKLLFKIHVKNSNINEVDTVFPVIKLIDDKDLIARFTPANKPPLQGSLEAGNTSNLFTELGGNAINLMADSYPQYSVVNIYEGE</sequence>
<dbReference type="Proteomes" id="UP001341840">
    <property type="component" value="Unassembled WGS sequence"/>
</dbReference>
<proteinExistence type="predicted"/>
<keyword evidence="2" id="KW-1185">Reference proteome</keyword>
<evidence type="ECO:0000313" key="2">
    <source>
        <dbReference type="Proteomes" id="UP001341840"/>
    </source>
</evidence>
<name>A0ABU6YLW6_9FABA</name>
<organism evidence="1 2">
    <name type="scientific">Stylosanthes scabra</name>
    <dbReference type="NCBI Taxonomy" id="79078"/>
    <lineage>
        <taxon>Eukaryota</taxon>
        <taxon>Viridiplantae</taxon>
        <taxon>Streptophyta</taxon>
        <taxon>Embryophyta</taxon>
        <taxon>Tracheophyta</taxon>
        <taxon>Spermatophyta</taxon>
        <taxon>Magnoliopsida</taxon>
        <taxon>eudicotyledons</taxon>
        <taxon>Gunneridae</taxon>
        <taxon>Pentapetalae</taxon>
        <taxon>rosids</taxon>
        <taxon>fabids</taxon>
        <taxon>Fabales</taxon>
        <taxon>Fabaceae</taxon>
        <taxon>Papilionoideae</taxon>
        <taxon>50 kb inversion clade</taxon>
        <taxon>dalbergioids sensu lato</taxon>
        <taxon>Dalbergieae</taxon>
        <taxon>Pterocarpus clade</taxon>
        <taxon>Stylosanthes</taxon>
    </lineage>
</organism>
<dbReference type="EMBL" id="JASCZI010242477">
    <property type="protein sequence ID" value="MED6211189.1"/>
    <property type="molecule type" value="Genomic_DNA"/>
</dbReference>
<protein>
    <submittedName>
        <fullName evidence="1">Uncharacterized protein</fullName>
    </submittedName>
</protein>
<accession>A0ABU6YLW6</accession>
<reference evidence="1 2" key="1">
    <citation type="journal article" date="2023" name="Plants (Basel)">
        <title>Bridging the Gap: Combining Genomics and Transcriptomics Approaches to Understand Stylosanthes scabra, an Orphan Legume from the Brazilian Caatinga.</title>
        <authorList>
            <person name="Ferreira-Neto J.R.C."/>
            <person name="da Silva M.D."/>
            <person name="Binneck E."/>
            <person name="de Melo N.F."/>
            <person name="da Silva R.H."/>
            <person name="de Melo A.L.T.M."/>
            <person name="Pandolfi V."/>
            <person name="Bustamante F.O."/>
            <person name="Brasileiro-Vidal A.C."/>
            <person name="Benko-Iseppon A.M."/>
        </authorList>
    </citation>
    <scope>NUCLEOTIDE SEQUENCE [LARGE SCALE GENOMIC DNA]</scope>
    <source>
        <tissue evidence="1">Leaves</tissue>
    </source>
</reference>
<gene>
    <name evidence="1" type="ORF">PIB30_071320</name>
</gene>
<comment type="caution">
    <text evidence="1">The sequence shown here is derived from an EMBL/GenBank/DDBJ whole genome shotgun (WGS) entry which is preliminary data.</text>
</comment>
<evidence type="ECO:0000313" key="1">
    <source>
        <dbReference type="EMBL" id="MED6211189.1"/>
    </source>
</evidence>